<keyword evidence="1" id="KW-0853">WD repeat</keyword>
<dbReference type="SMART" id="SM00320">
    <property type="entry name" value="WD40"/>
    <property type="match status" value="3"/>
</dbReference>
<dbReference type="PANTHER" id="PTHR22889">
    <property type="entry name" value="WD REPEAT-CONTAINING PROTEIN 89"/>
    <property type="match status" value="1"/>
</dbReference>
<name>A0A8K0NUR1_9TREE</name>
<dbReference type="PANTHER" id="PTHR22889:SF0">
    <property type="entry name" value="WD REPEAT-CONTAINING PROTEIN 89"/>
    <property type="match status" value="1"/>
</dbReference>
<evidence type="ECO:0000256" key="3">
    <source>
        <dbReference type="SAM" id="MobiDB-lite"/>
    </source>
</evidence>
<evidence type="ECO:0000313" key="4">
    <source>
        <dbReference type="EMBL" id="KAG7562952.1"/>
    </source>
</evidence>
<dbReference type="InterPro" id="IPR039328">
    <property type="entry name" value="WDR89"/>
</dbReference>
<dbReference type="EMBL" id="JABELV010000023">
    <property type="protein sequence ID" value="KAG7562952.1"/>
    <property type="molecule type" value="Genomic_DNA"/>
</dbReference>
<dbReference type="Pfam" id="PF00400">
    <property type="entry name" value="WD40"/>
    <property type="match status" value="1"/>
</dbReference>
<dbReference type="AlphaFoldDB" id="A0A8K0NUR1"/>
<keyword evidence="2" id="KW-0677">Repeat</keyword>
<keyword evidence="5" id="KW-1185">Reference proteome</keyword>
<dbReference type="InterPro" id="IPR015943">
    <property type="entry name" value="WD40/YVTN_repeat-like_dom_sf"/>
</dbReference>
<comment type="caution">
    <text evidence="4">The sequence shown here is derived from an EMBL/GenBank/DDBJ whole genome shotgun (WGS) entry which is preliminary data.</text>
</comment>
<evidence type="ECO:0000313" key="5">
    <source>
        <dbReference type="Proteomes" id="UP000812966"/>
    </source>
</evidence>
<sequence>MPSPPATLYPTAVTALPSRPYILSLTPHLTSTSSHLLLSHPSPEITIVDAQTFQLVDKLKGGHSKDISCVITSTSASTDEIVQGGFANEGNIWSAGVDANVVRWDERSRRPGQTIKANIRGRGLPLLSLAVNEPSNLLVTGTELVSSESHLIFYDTRSPSNPLYTHSTTHSDDITSLTFLPPSSSYAPALPATSSSENPTPGLLLLSGSTDGLVALTNPKEADEEEAFYGAEGLDGSVAKAGWYRAAVDEPDKKKKRKNGGKRQGLKVWGRSDMDSVGTWEMGRGETGDIELQNSNLHPTQTFKHLTLSQTPQSSSRSHIVSQDLETAEEEQERKRSGKVRVDYLIDVMSTLGVNAGSGEAIAAVGSNEGDIVLMHHRAAKEGLGDYQPSLFLRTPPEGKGEGHRDVVRCMWHDVRSQVLYTGSEDGILAGWSLPPLSEIRTGDRGHDEDPGDGREDADSDDEMDVDQDEEDEEESDEEVVFGRRRSGKREASDVLGASDGKRRRAAF</sequence>
<evidence type="ECO:0000256" key="2">
    <source>
        <dbReference type="ARBA" id="ARBA00022737"/>
    </source>
</evidence>
<evidence type="ECO:0008006" key="6">
    <source>
        <dbReference type="Google" id="ProtNLM"/>
    </source>
</evidence>
<dbReference type="OrthoDB" id="25131at2759"/>
<dbReference type="Gene3D" id="2.130.10.10">
    <property type="entry name" value="YVTN repeat-like/Quinoprotein amine dehydrogenase"/>
    <property type="match status" value="1"/>
</dbReference>
<dbReference type="SUPFAM" id="SSF50978">
    <property type="entry name" value="WD40 repeat-like"/>
    <property type="match status" value="1"/>
</dbReference>
<reference evidence="4" key="1">
    <citation type="submission" date="2020-04" db="EMBL/GenBank/DDBJ databases">
        <title>Analysis of mating type loci in Filobasidium floriforme.</title>
        <authorList>
            <person name="Nowrousian M."/>
        </authorList>
    </citation>
    <scope>NUCLEOTIDE SEQUENCE</scope>
    <source>
        <strain evidence="4">CBS 6242</strain>
    </source>
</reference>
<gene>
    <name evidence="4" type="ORF">FFLO_01642</name>
</gene>
<feature type="compositionally biased region" description="Polar residues" evidence="3">
    <location>
        <begin position="307"/>
        <end position="325"/>
    </location>
</feature>
<dbReference type="InterPro" id="IPR036322">
    <property type="entry name" value="WD40_repeat_dom_sf"/>
</dbReference>
<dbReference type="InterPro" id="IPR001680">
    <property type="entry name" value="WD40_rpt"/>
</dbReference>
<proteinExistence type="predicted"/>
<organism evidence="4 5">
    <name type="scientific">Filobasidium floriforme</name>
    <dbReference type="NCBI Taxonomy" id="5210"/>
    <lineage>
        <taxon>Eukaryota</taxon>
        <taxon>Fungi</taxon>
        <taxon>Dikarya</taxon>
        <taxon>Basidiomycota</taxon>
        <taxon>Agaricomycotina</taxon>
        <taxon>Tremellomycetes</taxon>
        <taxon>Filobasidiales</taxon>
        <taxon>Filobasidiaceae</taxon>
        <taxon>Filobasidium</taxon>
    </lineage>
</organism>
<feature type="region of interest" description="Disordered" evidence="3">
    <location>
        <begin position="307"/>
        <end position="336"/>
    </location>
</feature>
<feature type="compositionally biased region" description="Basic and acidic residues" evidence="3">
    <location>
        <begin position="441"/>
        <end position="457"/>
    </location>
</feature>
<feature type="compositionally biased region" description="Acidic residues" evidence="3">
    <location>
        <begin position="458"/>
        <end position="480"/>
    </location>
</feature>
<accession>A0A8K0NUR1</accession>
<protein>
    <recommendedName>
        <fullName evidence="6">WD40 repeat-like protein</fullName>
    </recommendedName>
</protein>
<evidence type="ECO:0000256" key="1">
    <source>
        <dbReference type="ARBA" id="ARBA00022574"/>
    </source>
</evidence>
<feature type="region of interest" description="Disordered" evidence="3">
    <location>
        <begin position="434"/>
        <end position="508"/>
    </location>
</feature>
<dbReference type="Proteomes" id="UP000812966">
    <property type="component" value="Unassembled WGS sequence"/>
</dbReference>